<evidence type="ECO:0000313" key="3">
    <source>
        <dbReference type="WBParaSite" id="Pan_g17543.t1"/>
    </source>
</evidence>
<reference evidence="2" key="1">
    <citation type="journal article" date="2013" name="Genetics">
        <title>The draft genome and transcriptome of Panagrellus redivivus are shaped by the harsh demands of a free-living lifestyle.</title>
        <authorList>
            <person name="Srinivasan J."/>
            <person name="Dillman A.R."/>
            <person name="Macchietto M.G."/>
            <person name="Heikkinen L."/>
            <person name="Lakso M."/>
            <person name="Fracchia K.M."/>
            <person name="Antoshechkin I."/>
            <person name="Mortazavi A."/>
            <person name="Wong G."/>
            <person name="Sternberg P.W."/>
        </authorList>
    </citation>
    <scope>NUCLEOTIDE SEQUENCE [LARGE SCALE GENOMIC DNA]</scope>
    <source>
        <strain evidence="2">MT8872</strain>
    </source>
</reference>
<protein>
    <submittedName>
        <fullName evidence="3">7TM GPCR serpentine receptor class x (Srx) domain-containing protein</fullName>
    </submittedName>
</protein>
<name>A0A7E4V7M6_PANRE</name>
<evidence type="ECO:0000256" key="1">
    <source>
        <dbReference type="SAM" id="Phobius"/>
    </source>
</evidence>
<dbReference type="WBParaSite" id="Pan_g17543.t1">
    <property type="protein sequence ID" value="Pan_g17543.t1"/>
    <property type="gene ID" value="Pan_g17543"/>
</dbReference>
<organism evidence="2 3">
    <name type="scientific">Panagrellus redivivus</name>
    <name type="common">Microworm</name>
    <dbReference type="NCBI Taxonomy" id="6233"/>
    <lineage>
        <taxon>Eukaryota</taxon>
        <taxon>Metazoa</taxon>
        <taxon>Ecdysozoa</taxon>
        <taxon>Nematoda</taxon>
        <taxon>Chromadorea</taxon>
        <taxon>Rhabditida</taxon>
        <taxon>Tylenchina</taxon>
        <taxon>Panagrolaimomorpha</taxon>
        <taxon>Panagrolaimoidea</taxon>
        <taxon>Panagrolaimidae</taxon>
        <taxon>Panagrellus</taxon>
    </lineage>
</organism>
<dbReference type="AlphaFoldDB" id="A0A7E4V7M6"/>
<feature type="transmembrane region" description="Helical" evidence="1">
    <location>
        <begin position="26"/>
        <end position="46"/>
    </location>
</feature>
<evidence type="ECO:0000313" key="2">
    <source>
        <dbReference type="Proteomes" id="UP000492821"/>
    </source>
</evidence>
<keyword evidence="1" id="KW-0812">Transmembrane</keyword>
<accession>A0A7E4V7M6</accession>
<reference evidence="3" key="2">
    <citation type="submission" date="2020-10" db="UniProtKB">
        <authorList>
            <consortium name="WormBaseParasite"/>
        </authorList>
    </citation>
    <scope>IDENTIFICATION</scope>
</reference>
<keyword evidence="2" id="KW-1185">Reference proteome</keyword>
<keyword evidence="1" id="KW-0472">Membrane</keyword>
<proteinExistence type="predicted"/>
<keyword evidence="1" id="KW-1133">Transmembrane helix</keyword>
<dbReference type="Proteomes" id="UP000492821">
    <property type="component" value="Unassembled WGS sequence"/>
</dbReference>
<sequence length="67" mass="7524">MKVNGGWVSLTFDVNHTHLFFGSRVLVSRSIAIAIAITARFLAAIVEVIQFRRPFGFFVSISINVER</sequence>